<dbReference type="Proteomes" id="UP000194127">
    <property type="component" value="Unassembled WGS sequence"/>
</dbReference>
<dbReference type="AlphaFoldDB" id="A0A1X6NC01"/>
<feature type="region of interest" description="Disordered" evidence="1">
    <location>
        <begin position="438"/>
        <end position="462"/>
    </location>
</feature>
<dbReference type="InterPro" id="IPR007021">
    <property type="entry name" value="DUF659"/>
</dbReference>
<protein>
    <recommendedName>
        <fullName evidence="2">DUF659 domain-containing protein</fullName>
    </recommendedName>
</protein>
<feature type="domain" description="DUF659" evidence="2">
    <location>
        <begin position="66"/>
        <end position="177"/>
    </location>
</feature>
<sequence length="557" mass="63236">MGSGILTPVSWPEPEWTPERHQRYLSHITRITASVGIPLSWIENPHWLRFSEVKLYRSQAIAVTVKSAATVQADGWTGVNNHHLIAFMLAANRETHTVKVFDVSSERKTAENFFKLIESAFDTIHQDWQVEIVAFTSDASGESRKARAVLHRKYPILIVLDCYAHQINLVVGDYFKLGSSVVFFVWAEHADDLIAWLRKRTYILGILRDVQISLGKTPLTVIRAVITRWTAHYLAYRRLLELQPTISWVIQDDEARGQESRFIAGTKQAARTKGNEMVKLMKNSVFWESIACIKRHLEPLAIAANIAQAAHCRLDQVLVIFGYLYHQYNKLDQTDESENAVRKALQQSLETRWKKADQDIFIAAVILNPLYRLKAFAPLPALTRAGVTILIERLWQRFYPGQTANDLLQELRDYLDDKGRYSGLTLYERLKRHFGAPRQNNVTGTEASTSTVSAPSCESNNADNREAWTNRYEFERIVGDHTNAVDQDVDEEPITLSGCLSVSLSDLFDFEGTQWGAMIETEAQRGLQDELELHELLNFGAESGTDLDASAESLLTE</sequence>
<evidence type="ECO:0000256" key="1">
    <source>
        <dbReference type="SAM" id="MobiDB-lite"/>
    </source>
</evidence>
<dbReference type="Pfam" id="PF04937">
    <property type="entry name" value="DUF659"/>
    <property type="match status" value="1"/>
</dbReference>
<dbReference type="SUPFAM" id="SSF53098">
    <property type="entry name" value="Ribonuclease H-like"/>
    <property type="match status" value="1"/>
</dbReference>
<evidence type="ECO:0000313" key="4">
    <source>
        <dbReference type="Proteomes" id="UP000194127"/>
    </source>
</evidence>
<dbReference type="STRING" id="670580.A0A1X6NC01"/>
<accession>A0A1X6NC01</accession>
<organism evidence="3 4">
    <name type="scientific">Postia placenta MAD-698-R-SB12</name>
    <dbReference type="NCBI Taxonomy" id="670580"/>
    <lineage>
        <taxon>Eukaryota</taxon>
        <taxon>Fungi</taxon>
        <taxon>Dikarya</taxon>
        <taxon>Basidiomycota</taxon>
        <taxon>Agaricomycotina</taxon>
        <taxon>Agaricomycetes</taxon>
        <taxon>Polyporales</taxon>
        <taxon>Adustoporiaceae</taxon>
        <taxon>Rhodonia</taxon>
    </lineage>
</organism>
<evidence type="ECO:0000313" key="3">
    <source>
        <dbReference type="EMBL" id="OSX66032.1"/>
    </source>
</evidence>
<evidence type="ECO:0000259" key="2">
    <source>
        <dbReference type="Pfam" id="PF04937"/>
    </source>
</evidence>
<gene>
    <name evidence="3" type="ORF">POSPLADRAFT_1131925</name>
</gene>
<reference evidence="3 4" key="1">
    <citation type="submission" date="2017-04" db="EMBL/GenBank/DDBJ databases">
        <title>Genome Sequence of the Model Brown-Rot Fungus Postia placenta SB12.</title>
        <authorList>
            <consortium name="DOE Joint Genome Institute"/>
            <person name="Gaskell J."/>
            <person name="Kersten P."/>
            <person name="Larrondo L.F."/>
            <person name="Canessa P."/>
            <person name="Martinez D."/>
            <person name="Hibbett D."/>
            <person name="Schmoll M."/>
            <person name="Kubicek C.P."/>
            <person name="Martinez A.T."/>
            <person name="Yadav J."/>
            <person name="Master E."/>
            <person name="Magnuson J.K."/>
            <person name="James T."/>
            <person name="Yaver D."/>
            <person name="Berka R."/>
            <person name="Labutti K."/>
            <person name="Lipzen A."/>
            <person name="Aerts A."/>
            <person name="Barry K."/>
            <person name="Henrissat B."/>
            <person name="Blanchette R."/>
            <person name="Grigoriev I."/>
            <person name="Cullen D."/>
        </authorList>
    </citation>
    <scope>NUCLEOTIDE SEQUENCE [LARGE SCALE GENOMIC DNA]</scope>
    <source>
        <strain evidence="3 4">MAD-698-R-SB12</strain>
    </source>
</reference>
<dbReference type="EMBL" id="KZ110592">
    <property type="protein sequence ID" value="OSX66032.1"/>
    <property type="molecule type" value="Genomic_DNA"/>
</dbReference>
<dbReference type="GeneID" id="36329096"/>
<keyword evidence="4" id="KW-1185">Reference proteome</keyword>
<dbReference type="InterPro" id="IPR012337">
    <property type="entry name" value="RNaseH-like_sf"/>
</dbReference>
<dbReference type="OrthoDB" id="3270520at2759"/>
<proteinExistence type="predicted"/>
<dbReference type="RefSeq" id="XP_024342826.1">
    <property type="nucleotide sequence ID" value="XM_024484147.1"/>
</dbReference>
<name>A0A1X6NC01_9APHY</name>